<dbReference type="InterPro" id="IPR025877">
    <property type="entry name" value="MobA-like_NTP_Trfase"/>
</dbReference>
<dbReference type="Proteomes" id="UP000199459">
    <property type="component" value="Unassembled WGS sequence"/>
</dbReference>
<proteinExistence type="predicted"/>
<reference evidence="3 4" key="1">
    <citation type="submission" date="2016-10" db="EMBL/GenBank/DDBJ databases">
        <authorList>
            <person name="de Groot N.N."/>
        </authorList>
    </citation>
    <scope>NUCLEOTIDE SEQUENCE [LARGE SCALE GENOMIC DNA]</scope>
    <source>
        <strain evidence="3 4">Nm22</strain>
    </source>
</reference>
<evidence type="ECO:0000259" key="2">
    <source>
        <dbReference type="Pfam" id="PF12804"/>
    </source>
</evidence>
<dbReference type="EMBL" id="FOCP01000002">
    <property type="protein sequence ID" value="SEM79747.1"/>
    <property type="molecule type" value="Genomic_DNA"/>
</dbReference>
<organism evidence="3 4">
    <name type="scientific">Nitrosomonas marina</name>
    <dbReference type="NCBI Taxonomy" id="917"/>
    <lineage>
        <taxon>Bacteria</taxon>
        <taxon>Pseudomonadati</taxon>
        <taxon>Pseudomonadota</taxon>
        <taxon>Betaproteobacteria</taxon>
        <taxon>Nitrosomonadales</taxon>
        <taxon>Nitrosomonadaceae</taxon>
        <taxon>Nitrosomonas</taxon>
    </lineage>
</organism>
<accession>A0A1H8BD27</accession>
<dbReference type="RefSeq" id="WP_090627538.1">
    <property type="nucleotide sequence ID" value="NZ_FOCP01000002.1"/>
</dbReference>
<evidence type="ECO:0000313" key="4">
    <source>
        <dbReference type="Proteomes" id="UP000199459"/>
    </source>
</evidence>
<dbReference type="Gene3D" id="3.90.550.10">
    <property type="entry name" value="Spore Coat Polysaccharide Biosynthesis Protein SpsA, Chain A"/>
    <property type="match status" value="1"/>
</dbReference>
<keyword evidence="3" id="KW-0808">Transferase</keyword>
<evidence type="ECO:0000256" key="1">
    <source>
        <dbReference type="ARBA" id="ARBA00022842"/>
    </source>
</evidence>
<feature type="domain" description="MobA-like NTP transferase" evidence="2">
    <location>
        <begin position="32"/>
        <end position="151"/>
    </location>
</feature>
<name>A0A1H8BD27_9PROT</name>
<dbReference type="STRING" id="917.SAMN05216326_11737"/>
<protein>
    <submittedName>
        <fullName evidence="3">GTP:adenosylcobinamide-phosphate guanylyltransferase</fullName>
    </submittedName>
</protein>
<dbReference type="OrthoDB" id="159246at2"/>
<dbReference type="Pfam" id="PF12804">
    <property type="entry name" value="NTP_transf_3"/>
    <property type="match status" value="1"/>
</dbReference>
<dbReference type="SUPFAM" id="SSF53448">
    <property type="entry name" value="Nucleotide-diphospho-sugar transferases"/>
    <property type="match status" value="1"/>
</dbReference>
<dbReference type="GO" id="GO:0016779">
    <property type="term" value="F:nucleotidyltransferase activity"/>
    <property type="evidence" value="ECO:0007669"/>
    <property type="project" value="UniProtKB-KW"/>
</dbReference>
<evidence type="ECO:0000313" key="3">
    <source>
        <dbReference type="EMBL" id="SEM79747.1"/>
    </source>
</evidence>
<dbReference type="InterPro" id="IPR029044">
    <property type="entry name" value="Nucleotide-diphossugar_trans"/>
</dbReference>
<dbReference type="AlphaFoldDB" id="A0A1H8BD27"/>
<keyword evidence="1" id="KW-0460">Magnesium</keyword>
<keyword evidence="3" id="KW-0548">Nucleotidyltransferase</keyword>
<sequence>MTDLHKPVQKKFTALVLSADRTADDPITRQTGAACKAFASVGGQPMIIRVLDALTACNLIDAVVLCGPPRSRLNDCPPLKTRIESGEIIWLPNKDSPSRSAEYGFEHLAADTPVLLTTADHALLTPQIVQYFLTESLNADSDATVGLVKQAQMTAVFPEARRTYFHLRDGGVCGCNLFTFNPGGRALVEFWRSVEDLRKQPWRLIARFVEPGIVLSYLFRRLSLNQALHTLAVKSGVCVTPIMLPDARAGIDVDNIEDLILAESILNKATVPFYKRS</sequence>
<gene>
    <name evidence="3" type="ORF">SAMN05216325_102178</name>
</gene>